<evidence type="ECO:0000256" key="3">
    <source>
        <dbReference type="ARBA" id="ARBA00011245"/>
    </source>
</evidence>
<dbReference type="PANTHER" id="PTHR30307">
    <property type="entry name" value="S-ADENOSYLMETHIONINE:TRNA RIBOSYLTRANSFERASE-ISOMERASE"/>
    <property type="match status" value="1"/>
</dbReference>
<dbReference type="SUPFAM" id="SSF111337">
    <property type="entry name" value="QueA-like"/>
    <property type="match status" value="1"/>
</dbReference>
<dbReference type="Gene3D" id="2.40.10.240">
    <property type="entry name" value="QueA-like"/>
    <property type="match status" value="1"/>
</dbReference>
<evidence type="ECO:0000256" key="11">
    <source>
        <dbReference type="ARBA" id="ARBA00069325"/>
    </source>
</evidence>
<evidence type="ECO:0000256" key="9">
    <source>
        <dbReference type="ARBA" id="ARBA00061210"/>
    </source>
</evidence>
<dbReference type="NCBIfam" id="NF001140">
    <property type="entry name" value="PRK00147.1"/>
    <property type="match status" value="1"/>
</dbReference>
<dbReference type="InterPro" id="IPR003699">
    <property type="entry name" value="QueA"/>
</dbReference>
<dbReference type="EC" id="2.4.99.17" evidence="10 13"/>
<dbReference type="Proteomes" id="UP000823629">
    <property type="component" value="Unassembled WGS sequence"/>
</dbReference>
<evidence type="ECO:0000256" key="13">
    <source>
        <dbReference type="HAMAP-Rule" id="MF_00113"/>
    </source>
</evidence>
<organism evidence="14 15">
    <name type="scientific">Candidatus Scatoplasma merdavium</name>
    <dbReference type="NCBI Taxonomy" id="2840932"/>
    <lineage>
        <taxon>Bacteria</taxon>
        <taxon>Bacillati</taxon>
        <taxon>Bacillota</taxon>
        <taxon>Bacilli</taxon>
        <taxon>Bacillales</taxon>
        <taxon>Candidatus Scatoplasma</taxon>
    </lineage>
</organism>
<evidence type="ECO:0000256" key="10">
    <source>
        <dbReference type="ARBA" id="ARBA00066503"/>
    </source>
</evidence>
<keyword evidence="4 13" id="KW-0963">Cytoplasm</keyword>
<dbReference type="GO" id="GO:0051075">
    <property type="term" value="F:S-adenosylmethionine:tRNA ribosyltransferase-isomerase activity"/>
    <property type="evidence" value="ECO:0007669"/>
    <property type="project" value="UniProtKB-EC"/>
</dbReference>
<dbReference type="Pfam" id="PF02547">
    <property type="entry name" value="Queuosine_synth"/>
    <property type="match status" value="1"/>
</dbReference>
<evidence type="ECO:0000256" key="1">
    <source>
        <dbReference type="ARBA" id="ARBA00004496"/>
    </source>
</evidence>
<evidence type="ECO:0000256" key="12">
    <source>
        <dbReference type="ARBA" id="ARBA00076160"/>
    </source>
</evidence>
<keyword evidence="14" id="KW-0328">Glycosyltransferase</keyword>
<dbReference type="InterPro" id="IPR042118">
    <property type="entry name" value="QueA_dom1"/>
</dbReference>
<keyword evidence="5 13" id="KW-0808">Transferase</keyword>
<evidence type="ECO:0000256" key="8">
    <source>
        <dbReference type="ARBA" id="ARBA00052751"/>
    </source>
</evidence>
<evidence type="ECO:0000313" key="15">
    <source>
        <dbReference type="Proteomes" id="UP000823629"/>
    </source>
</evidence>
<evidence type="ECO:0000256" key="7">
    <source>
        <dbReference type="ARBA" id="ARBA00022785"/>
    </source>
</evidence>
<dbReference type="GO" id="GO:0008616">
    <property type="term" value="P:tRNA queuosine(34) biosynthetic process"/>
    <property type="evidence" value="ECO:0007669"/>
    <property type="project" value="UniProtKB-UniRule"/>
</dbReference>
<dbReference type="InterPro" id="IPR036100">
    <property type="entry name" value="QueA_sf"/>
</dbReference>
<dbReference type="PANTHER" id="PTHR30307:SF0">
    <property type="entry name" value="S-ADENOSYLMETHIONINE:TRNA RIBOSYLTRANSFERASE-ISOMERASE"/>
    <property type="match status" value="1"/>
</dbReference>
<dbReference type="FunFam" id="3.40.1780.10:FF:000001">
    <property type="entry name" value="S-adenosylmethionine:tRNA ribosyltransferase-isomerase"/>
    <property type="match status" value="1"/>
</dbReference>
<gene>
    <name evidence="13 14" type="primary">queA</name>
    <name evidence="14" type="ORF">IAC78_03900</name>
</gene>
<dbReference type="GO" id="GO:0005737">
    <property type="term" value="C:cytoplasm"/>
    <property type="evidence" value="ECO:0007669"/>
    <property type="project" value="UniProtKB-SubCell"/>
</dbReference>
<dbReference type="InterPro" id="IPR042119">
    <property type="entry name" value="QueA_dom2"/>
</dbReference>
<dbReference type="FunFam" id="2.40.10.240:FF:000002">
    <property type="entry name" value="S-adenosylmethionine:tRNA ribosyltransferase-isomerase"/>
    <property type="match status" value="1"/>
</dbReference>
<sequence length="365" mass="41851">MDEQEKKIKEEEAIKQFGYNVYSLDEYNYNLPEELIAQVPSERRDESRLLVLNRKDESLVDKRFSDIYDYLQKGDVLVRNNTKVIPSRLLGRKKETGAHIEALLLRPIPGQKDVYQALCGNAKVIKVGTHLAFGKNDELQAECLEVQEEGLRILKLSYSGNFYEVLDEVGKMPLPPYIHNQEGKNDRYQTVYAKVEGSSAAPTAGFHFSEELNSRLLSKGVEIEEVTLHVGLGTFRPVKENNILDHKMHSEFYNMNQDVADRLNLAKKEGRRIIAVGTTSVRTLETIYHKFNEFKADSGDTSLFIYPGFKYEAVDALITNFHLPKSTLLMLVSAFASREYILKAYEHAIEERYHFFSFGDAMFIQ</sequence>
<keyword evidence="6 13" id="KW-0949">S-adenosyl-L-methionine</keyword>
<evidence type="ECO:0000256" key="2">
    <source>
        <dbReference type="ARBA" id="ARBA00004691"/>
    </source>
</evidence>
<dbReference type="AlphaFoldDB" id="A0A9D9GMA5"/>
<comment type="caution">
    <text evidence="14">The sequence shown here is derived from an EMBL/GenBank/DDBJ whole genome shotgun (WGS) entry which is preliminary data.</text>
</comment>
<dbReference type="HAMAP" id="MF_00113">
    <property type="entry name" value="QueA"/>
    <property type="match status" value="1"/>
</dbReference>
<accession>A0A9D9GMA5</accession>
<reference evidence="14" key="2">
    <citation type="journal article" date="2021" name="PeerJ">
        <title>Extensive microbial diversity within the chicken gut microbiome revealed by metagenomics and culture.</title>
        <authorList>
            <person name="Gilroy R."/>
            <person name="Ravi A."/>
            <person name="Getino M."/>
            <person name="Pursley I."/>
            <person name="Horton D.L."/>
            <person name="Alikhan N.F."/>
            <person name="Baker D."/>
            <person name="Gharbi K."/>
            <person name="Hall N."/>
            <person name="Watson M."/>
            <person name="Adriaenssens E.M."/>
            <person name="Foster-Nyarko E."/>
            <person name="Jarju S."/>
            <person name="Secka A."/>
            <person name="Antonio M."/>
            <person name="Oren A."/>
            <person name="Chaudhuri R.R."/>
            <person name="La Ragione R."/>
            <person name="Hildebrand F."/>
            <person name="Pallen M.J."/>
        </authorList>
    </citation>
    <scope>NUCLEOTIDE SEQUENCE</scope>
    <source>
        <strain evidence="14">1748</strain>
    </source>
</reference>
<dbReference type="EMBL" id="JADING010000112">
    <property type="protein sequence ID" value="MBO8414592.1"/>
    <property type="molecule type" value="Genomic_DNA"/>
</dbReference>
<comment type="pathway">
    <text evidence="2 13">tRNA modification; tRNA-queuosine biosynthesis.</text>
</comment>
<protein>
    <recommendedName>
        <fullName evidence="11 13">S-adenosylmethionine:tRNA ribosyltransferase-isomerase</fullName>
        <ecNumber evidence="10 13">2.4.99.17</ecNumber>
    </recommendedName>
    <alternativeName>
        <fullName evidence="12 13">Queuosine biosynthesis protein QueA</fullName>
    </alternativeName>
</protein>
<comment type="subcellular location">
    <subcellularLocation>
        <location evidence="1 13">Cytoplasm</location>
    </subcellularLocation>
</comment>
<name>A0A9D9GMA5_9BACL</name>
<comment type="catalytic activity">
    <reaction evidence="8 13">
        <text>7-aminomethyl-7-carbaguanosine(34) in tRNA + S-adenosyl-L-methionine = epoxyqueuosine(34) in tRNA + adenine + L-methionine + 2 H(+)</text>
        <dbReference type="Rhea" id="RHEA:32155"/>
        <dbReference type="Rhea" id="RHEA-COMP:10342"/>
        <dbReference type="Rhea" id="RHEA-COMP:18582"/>
        <dbReference type="ChEBI" id="CHEBI:15378"/>
        <dbReference type="ChEBI" id="CHEBI:16708"/>
        <dbReference type="ChEBI" id="CHEBI:57844"/>
        <dbReference type="ChEBI" id="CHEBI:59789"/>
        <dbReference type="ChEBI" id="CHEBI:82833"/>
        <dbReference type="ChEBI" id="CHEBI:194443"/>
        <dbReference type="EC" id="2.4.99.17"/>
    </reaction>
</comment>
<evidence type="ECO:0000256" key="4">
    <source>
        <dbReference type="ARBA" id="ARBA00022490"/>
    </source>
</evidence>
<comment type="subunit">
    <text evidence="3 13">Monomer.</text>
</comment>
<keyword evidence="7 13" id="KW-0671">Queuosine biosynthesis</keyword>
<evidence type="ECO:0000256" key="5">
    <source>
        <dbReference type="ARBA" id="ARBA00022679"/>
    </source>
</evidence>
<evidence type="ECO:0000313" key="14">
    <source>
        <dbReference type="EMBL" id="MBO8414592.1"/>
    </source>
</evidence>
<comment type="function">
    <text evidence="13">Transfers and isomerizes the ribose moiety from AdoMet to the 7-aminomethyl group of 7-deazaguanine (preQ1-tRNA) to give epoxyqueuosine (oQ-tRNA).</text>
</comment>
<reference evidence="14" key="1">
    <citation type="submission" date="2020-10" db="EMBL/GenBank/DDBJ databases">
        <authorList>
            <person name="Gilroy R."/>
        </authorList>
    </citation>
    <scope>NUCLEOTIDE SEQUENCE</scope>
    <source>
        <strain evidence="14">1748</strain>
    </source>
</reference>
<dbReference type="Gene3D" id="3.40.1780.10">
    <property type="entry name" value="QueA-like"/>
    <property type="match status" value="1"/>
</dbReference>
<dbReference type="NCBIfam" id="TIGR00113">
    <property type="entry name" value="queA"/>
    <property type="match status" value="1"/>
</dbReference>
<proteinExistence type="inferred from homology"/>
<evidence type="ECO:0000256" key="6">
    <source>
        <dbReference type="ARBA" id="ARBA00022691"/>
    </source>
</evidence>
<comment type="similarity">
    <text evidence="9 13">Belongs to the QueA family.</text>
</comment>